<dbReference type="Pfam" id="PF06985">
    <property type="entry name" value="HET"/>
    <property type="match status" value="1"/>
</dbReference>
<dbReference type="InterPro" id="IPR052895">
    <property type="entry name" value="HetReg/Transcr_Mod"/>
</dbReference>
<dbReference type="PANTHER" id="PTHR24148:SF64">
    <property type="entry name" value="HETEROKARYON INCOMPATIBILITY DOMAIN-CONTAINING PROTEIN"/>
    <property type="match status" value="1"/>
</dbReference>
<evidence type="ECO:0000259" key="2">
    <source>
        <dbReference type="Pfam" id="PF06985"/>
    </source>
</evidence>
<evidence type="ECO:0000256" key="1">
    <source>
        <dbReference type="SAM" id="MobiDB-lite"/>
    </source>
</evidence>
<dbReference type="EMBL" id="JAJSPL020000005">
    <property type="protein sequence ID" value="KAK7746681.1"/>
    <property type="molecule type" value="Genomic_DNA"/>
</dbReference>
<dbReference type="InterPro" id="IPR010730">
    <property type="entry name" value="HET"/>
</dbReference>
<reference evidence="3 4" key="1">
    <citation type="journal article" date="2023" name="PLoS ONE">
        <title>Cytospora paraplurivora sp. nov. isolated from orchards with fruit tree decline syndrome in Ontario, Canada.</title>
        <authorList>
            <person name="Ilyukhin E."/>
            <person name="Nguyen H.D.T."/>
            <person name="Castle A.J."/>
            <person name="Ellouze W."/>
        </authorList>
    </citation>
    <scope>NUCLEOTIDE SEQUENCE [LARGE SCALE GENOMIC DNA]</scope>
    <source>
        <strain evidence="3 4">FDS-564</strain>
    </source>
</reference>
<feature type="compositionally biased region" description="Acidic residues" evidence="1">
    <location>
        <begin position="56"/>
        <end position="65"/>
    </location>
</feature>
<protein>
    <recommendedName>
        <fullName evidence="2">Heterokaryon incompatibility domain-containing protein</fullName>
    </recommendedName>
</protein>
<keyword evidence="4" id="KW-1185">Reference proteome</keyword>
<gene>
    <name evidence="3" type="ORF">SLS53_001867</name>
</gene>
<evidence type="ECO:0000313" key="4">
    <source>
        <dbReference type="Proteomes" id="UP001320245"/>
    </source>
</evidence>
<feature type="compositionally biased region" description="Acidic residues" evidence="1">
    <location>
        <begin position="11"/>
        <end position="25"/>
    </location>
</feature>
<comment type="caution">
    <text evidence="3">The sequence shown here is derived from an EMBL/GenBank/DDBJ whole genome shotgun (WGS) entry which is preliminary data.</text>
</comment>
<feature type="compositionally biased region" description="Acidic residues" evidence="1">
    <location>
        <begin position="78"/>
        <end position="100"/>
    </location>
</feature>
<proteinExistence type="predicted"/>
<feature type="region of interest" description="Disordered" evidence="1">
    <location>
        <begin position="1"/>
        <end position="103"/>
    </location>
</feature>
<sequence>MSSDYDMFQLSDDELDEDFEVDEEGVASSSDDQACEQPNDGPSIIISSYVYTPLPPEDEMEDETELMPGHGPVHGMEDETTNDGQDEADDSNDELDDSGDSECKHCDRIEVDLEVVVLGDERQKHPTYDVLSYVWGSKAKPCFVYVSKEKRILRITRNLDEAIRHLRYLDCPRYIWIDALCIDQGNPEERSRQVAYMGRIYWTAPSVVVWLGPRADNSDGALETLQDIGNQAQFNLIRAQMTGTTDLNHVYRGTPTRDLPIAGELFIAIAALLQRPWFERMWIRQEVFKANDKKSQYRL</sequence>
<name>A0AAN9UEZ4_9PEZI</name>
<accession>A0AAN9UEZ4</accession>
<dbReference type="Proteomes" id="UP001320245">
    <property type="component" value="Unassembled WGS sequence"/>
</dbReference>
<dbReference type="PANTHER" id="PTHR24148">
    <property type="entry name" value="ANKYRIN REPEAT DOMAIN-CONTAINING PROTEIN 39 HOMOLOG-RELATED"/>
    <property type="match status" value="1"/>
</dbReference>
<evidence type="ECO:0000313" key="3">
    <source>
        <dbReference type="EMBL" id="KAK7746681.1"/>
    </source>
</evidence>
<feature type="domain" description="Heterokaryon incompatibility" evidence="2">
    <location>
        <begin position="128"/>
        <end position="286"/>
    </location>
</feature>
<organism evidence="3 4">
    <name type="scientific">Cytospora paraplurivora</name>
    <dbReference type="NCBI Taxonomy" id="2898453"/>
    <lineage>
        <taxon>Eukaryota</taxon>
        <taxon>Fungi</taxon>
        <taxon>Dikarya</taxon>
        <taxon>Ascomycota</taxon>
        <taxon>Pezizomycotina</taxon>
        <taxon>Sordariomycetes</taxon>
        <taxon>Sordariomycetidae</taxon>
        <taxon>Diaporthales</taxon>
        <taxon>Cytosporaceae</taxon>
        <taxon>Cytospora</taxon>
    </lineage>
</organism>
<dbReference type="AlphaFoldDB" id="A0AAN9UEZ4"/>